<gene>
    <name evidence="1" type="ORF">JW744_00850</name>
</gene>
<evidence type="ECO:0008006" key="3">
    <source>
        <dbReference type="Google" id="ProtNLM"/>
    </source>
</evidence>
<dbReference type="Proteomes" id="UP000809243">
    <property type="component" value="Unassembled WGS sequence"/>
</dbReference>
<protein>
    <recommendedName>
        <fullName evidence="3">Type II toxin-antitoxin system RelE/ParE family toxin</fullName>
    </recommendedName>
</protein>
<evidence type="ECO:0000313" key="2">
    <source>
        <dbReference type="Proteomes" id="UP000809243"/>
    </source>
</evidence>
<dbReference type="AlphaFoldDB" id="A0A938YVR5"/>
<accession>A0A938YVR5</accession>
<reference evidence="1" key="1">
    <citation type="submission" date="2021-01" db="EMBL/GenBank/DDBJ databases">
        <title>Active Sulfur Cycling in an Early Earth Analoge.</title>
        <authorList>
            <person name="Hahn C.R."/>
            <person name="Youssef N.H."/>
            <person name="Elshahed M."/>
        </authorList>
    </citation>
    <scope>NUCLEOTIDE SEQUENCE</scope>
    <source>
        <strain evidence="1">Zod_Metabat.1151</strain>
    </source>
</reference>
<evidence type="ECO:0000313" key="1">
    <source>
        <dbReference type="EMBL" id="MBN2066997.1"/>
    </source>
</evidence>
<dbReference type="SUPFAM" id="SSF143011">
    <property type="entry name" value="RelE-like"/>
    <property type="match status" value="1"/>
</dbReference>
<organism evidence="1 2">
    <name type="scientific">Candidatus Iainarchaeum sp</name>
    <dbReference type="NCBI Taxonomy" id="3101447"/>
    <lineage>
        <taxon>Archaea</taxon>
        <taxon>Candidatus Iainarchaeota</taxon>
        <taxon>Candidatus Iainarchaeia</taxon>
        <taxon>Candidatus Iainarchaeales</taxon>
        <taxon>Candidatus Iainarchaeaceae</taxon>
        <taxon>Candidatus Iainarchaeum</taxon>
    </lineage>
</organism>
<dbReference type="InterPro" id="IPR035093">
    <property type="entry name" value="RelE/ParE_toxin_dom_sf"/>
</dbReference>
<name>A0A938YVR5_9ARCH</name>
<proteinExistence type="predicted"/>
<sequence length="105" mass="12447">MAAFSVFVTQTFQSKLLKQDKNFKLWVEKVFDQLAVNPFAGKLLGVKWFREKKFENFTVYFLVFEKKKSVYVVNLSSKKDQQRIINSIWLLLGTYKKELEDLLAK</sequence>
<dbReference type="EMBL" id="JAFGDB010000015">
    <property type="protein sequence ID" value="MBN2066997.1"/>
    <property type="molecule type" value="Genomic_DNA"/>
</dbReference>
<comment type="caution">
    <text evidence="1">The sequence shown here is derived from an EMBL/GenBank/DDBJ whole genome shotgun (WGS) entry which is preliminary data.</text>
</comment>